<dbReference type="AlphaFoldDB" id="A0A2A6C3M3"/>
<evidence type="ECO:0000313" key="1">
    <source>
        <dbReference type="EnsemblMetazoa" id="PPA40463.1"/>
    </source>
</evidence>
<sequence length="520" mass="58638">MIWNIDLNTVEAVNFCMGLAFCWGCLLLYCIVFKTSTEVGYLKYLQLTVLQYFFQPIFVVNDILFVCLYITCYGSLIIIVAANFLYRLWAVRWYTKYGESRYQMNKNSDKNRLCTGFFLFEATPIAREELREQIMTKYVLAVIIGGPIGLIIYSSISIVVVLRQTKVNKVKLEGLNTNSNTFSDICTTIFSFLTPLDSLSVIILMKGCVVNCEMQTFNRPWIPRGERTNDFTDACTELLPSFLTLSFSACYRSQQSNIPRKLIGFTNRSTETCRSFCTLNPQCEATLLNRTQTGCILLGAELPLSGGCPSSFTAWVKTNEQCCPDLLYLTSGQATSQGVSLDTTQKMEIVNDVQVSHSFVLISSRQQFRCSSGSSFAFIDKTNQFQSPDWWLQCEDLGVWRVMSGAIPGGLYEDVPVGCIKPTTCIAAEPFMYVFDGTEQIFTDNPQYILTRNYTSYVDGKFQMACPTGSSICYINREPRFIFDPLMRIQCDANGWMVYQSGSVTGALQPVKIGCCQKVD</sequence>
<protein>
    <submittedName>
        <fullName evidence="1">Uncharacterized protein</fullName>
    </submittedName>
</protein>
<accession>A0A8R1YXL1</accession>
<evidence type="ECO:0000313" key="2">
    <source>
        <dbReference type="Proteomes" id="UP000005239"/>
    </source>
</evidence>
<name>A0A2A6C3M3_PRIPA</name>
<dbReference type="EnsemblMetazoa" id="PPA40463.1">
    <property type="protein sequence ID" value="PPA40463.1"/>
    <property type="gene ID" value="WBGene00278832"/>
</dbReference>
<dbReference type="Proteomes" id="UP000005239">
    <property type="component" value="Unassembled WGS sequence"/>
</dbReference>
<gene>
    <name evidence="1" type="primary">WBGene00278832</name>
</gene>
<accession>A0A2A6C3M3</accession>
<proteinExistence type="predicted"/>
<keyword evidence="2" id="KW-1185">Reference proteome</keyword>
<reference evidence="1" key="2">
    <citation type="submission" date="2022-06" db="UniProtKB">
        <authorList>
            <consortium name="EnsemblMetazoa"/>
        </authorList>
    </citation>
    <scope>IDENTIFICATION</scope>
    <source>
        <strain evidence="1">PS312</strain>
    </source>
</reference>
<reference evidence="2" key="1">
    <citation type="journal article" date="2008" name="Nat. Genet.">
        <title>The Pristionchus pacificus genome provides a unique perspective on nematode lifestyle and parasitism.</title>
        <authorList>
            <person name="Dieterich C."/>
            <person name="Clifton S.W."/>
            <person name="Schuster L.N."/>
            <person name="Chinwalla A."/>
            <person name="Delehaunty K."/>
            <person name="Dinkelacker I."/>
            <person name="Fulton L."/>
            <person name="Fulton R."/>
            <person name="Godfrey J."/>
            <person name="Minx P."/>
            <person name="Mitreva M."/>
            <person name="Roeseler W."/>
            <person name="Tian H."/>
            <person name="Witte H."/>
            <person name="Yang S.P."/>
            <person name="Wilson R.K."/>
            <person name="Sommer R.J."/>
        </authorList>
    </citation>
    <scope>NUCLEOTIDE SEQUENCE [LARGE SCALE GENOMIC DNA]</scope>
    <source>
        <strain evidence="2">PS312</strain>
    </source>
</reference>
<organism evidence="1 2">
    <name type="scientific">Pristionchus pacificus</name>
    <name type="common">Parasitic nematode worm</name>
    <dbReference type="NCBI Taxonomy" id="54126"/>
    <lineage>
        <taxon>Eukaryota</taxon>
        <taxon>Metazoa</taxon>
        <taxon>Ecdysozoa</taxon>
        <taxon>Nematoda</taxon>
        <taxon>Chromadorea</taxon>
        <taxon>Rhabditida</taxon>
        <taxon>Rhabditina</taxon>
        <taxon>Diplogasteromorpha</taxon>
        <taxon>Diplogasteroidea</taxon>
        <taxon>Neodiplogasteridae</taxon>
        <taxon>Pristionchus</taxon>
    </lineage>
</organism>